<dbReference type="PANTHER" id="PTHR37832">
    <property type="entry name" value="BLL2683 PROTEIN"/>
    <property type="match status" value="1"/>
</dbReference>
<dbReference type="Gene3D" id="3.30.70.100">
    <property type="match status" value="1"/>
</dbReference>
<feature type="domain" description="Stress-response A/B barrel" evidence="1">
    <location>
        <begin position="3"/>
        <end position="96"/>
    </location>
</feature>
<evidence type="ECO:0000259" key="1">
    <source>
        <dbReference type="PROSITE" id="PS51502"/>
    </source>
</evidence>
<dbReference type="SUPFAM" id="SSF54909">
    <property type="entry name" value="Dimeric alpha+beta barrel"/>
    <property type="match status" value="1"/>
</dbReference>
<reference evidence="2" key="1">
    <citation type="submission" date="2021-04" db="EMBL/GenBank/DDBJ databases">
        <title>Genome seq and assembly of Streptomyces sp. RG38.</title>
        <authorList>
            <person name="Chhetri G."/>
        </authorList>
    </citation>
    <scope>NUCLEOTIDE SEQUENCE</scope>
    <source>
        <strain evidence="2">RG38</strain>
    </source>
</reference>
<dbReference type="PROSITE" id="PS51502">
    <property type="entry name" value="S_R_A_B_BARREL"/>
    <property type="match status" value="1"/>
</dbReference>
<name>A0A941B9G9_9ACTN</name>
<proteinExistence type="predicted"/>
<sequence length="104" mass="11997">MGIRHVVLFKFKDGLDWSDPRAAEAESVTRQHPRHIPEIVHWQCGRNVSGRPIAHDFALVGDFTDRQAVDRYLTHPDHVRGVELWRAIADWSVVDFEVLLKSDT</sequence>
<evidence type="ECO:0000313" key="3">
    <source>
        <dbReference type="Proteomes" id="UP000677875"/>
    </source>
</evidence>
<comment type="caution">
    <text evidence="2">The sequence shown here is derived from an EMBL/GenBank/DDBJ whole genome shotgun (WGS) entry which is preliminary data.</text>
</comment>
<organism evidence="2 3">
    <name type="scientific">Streptomyces tagetis</name>
    <dbReference type="NCBI Taxonomy" id="2820809"/>
    <lineage>
        <taxon>Bacteria</taxon>
        <taxon>Bacillati</taxon>
        <taxon>Actinomycetota</taxon>
        <taxon>Actinomycetes</taxon>
        <taxon>Kitasatosporales</taxon>
        <taxon>Streptomycetaceae</taxon>
        <taxon>Streptomyces</taxon>
    </lineage>
</organism>
<gene>
    <name evidence="2" type="ORF">J5Y05_24075</name>
</gene>
<dbReference type="PANTHER" id="PTHR37832:SF1">
    <property type="entry name" value="STRESS-RESPONSE A_B BARREL DOMAIN-CONTAINING PROTEIN"/>
    <property type="match status" value="1"/>
</dbReference>
<accession>A0A941B9G9</accession>
<dbReference type="Proteomes" id="UP000677875">
    <property type="component" value="Unassembled WGS sequence"/>
</dbReference>
<protein>
    <submittedName>
        <fullName evidence="2">Dabb family protein</fullName>
    </submittedName>
</protein>
<dbReference type="AlphaFoldDB" id="A0A941B9G9"/>
<evidence type="ECO:0000313" key="2">
    <source>
        <dbReference type="EMBL" id="MBQ0829543.1"/>
    </source>
</evidence>
<keyword evidence="3" id="KW-1185">Reference proteome</keyword>
<dbReference type="InterPro" id="IPR011008">
    <property type="entry name" value="Dimeric_a/b-barrel"/>
</dbReference>
<dbReference type="EMBL" id="JAGPNL010000007">
    <property type="protein sequence ID" value="MBQ0829543.1"/>
    <property type="molecule type" value="Genomic_DNA"/>
</dbReference>
<dbReference type="SMART" id="SM00886">
    <property type="entry name" value="Dabb"/>
    <property type="match status" value="1"/>
</dbReference>
<dbReference type="InterPro" id="IPR013097">
    <property type="entry name" value="Dabb"/>
</dbReference>
<dbReference type="Pfam" id="PF07876">
    <property type="entry name" value="Dabb"/>
    <property type="match status" value="1"/>
</dbReference>